<dbReference type="InterPro" id="IPR018356">
    <property type="entry name" value="Tscrpt_reg_HTH_DeoR_CS"/>
</dbReference>
<dbReference type="Proteomes" id="UP000253834">
    <property type="component" value="Chromosome"/>
</dbReference>
<dbReference type="AlphaFoldDB" id="A0A0L1LWT9"/>
<dbReference type="RefSeq" id="WP_013084173.1">
    <property type="nucleotide sequence ID" value="NZ_CP022674.1"/>
</dbReference>
<evidence type="ECO:0000256" key="1">
    <source>
        <dbReference type="ARBA" id="ARBA00023015"/>
    </source>
</evidence>
<evidence type="ECO:0000256" key="3">
    <source>
        <dbReference type="ARBA" id="ARBA00023163"/>
    </source>
</evidence>
<reference evidence="4 5" key="1">
    <citation type="submission" date="2017-07" db="EMBL/GenBank/DDBJ databases">
        <title>Isolation and development of strain Bacillus megaterium SR7 for enhanced growth and metabolite production under supercritical carbon dioxide.</title>
        <authorList>
            <person name="Freedman A.J.E."/>
            <person name="Peet K.C."/>
            <person name="Boock J.T."/>
            <person name="Penn K."/>
            <person name="Prather K.L.J."/>
            <person name="Thompson J.R."/>
        </authorList>
    </citation>
    <scope>NUCLEOTIDE SEQUENCE [LARGE SCALE GENOMIC DNA]</scope>
    <source>
        <strain evidence="4 5">SR7</strain>
    </source>
</reference>
<dbReference type="Gene3D" id="1.10.10.10">
    <property type="entry name" value="Winged helix-like DNA-binding domain superfamily/Winged helix DNA-binding domain"/>
    <property type="match status" value="1"/>
</dbReference>
<dbReference type="EMBL" id="CP022674">
    <property type="protein sequence ID" value="AXI30421.1"/>
    <property type="molecule type" value="Genomic_DNA"/>
</dbReference>
<evidence type="ECO:0000256" key="2">
    <source>
        <dbReference type="ARBA" id="ARBA00023125"/>
    </source>
</evidence>
<proteinExistence type="predicted"/>
<keyword evidence="3" id="KW-0804">Transcription</keyword>
<dbReference type="PANTHER" id="PTHR30363:SF60">
    <property type="entry name" value="HTH-TYPE TRANSCRIPTIONAL REGULATOR IOLR"/>
    <property type="match status" value="1"/>
</dbReference>
<dbReference type="PROSITE" id="PS00894">
    <property type="entry name" value="HTH_DEOR_1"/>
    <property type="match status" value="1"/>
</dbReference>
<dbReference type="PROSITE" id="PS51000">
    <property type="entry name" value="HTH_DEOR_2"/>
    <property type="match status" value="1"/>
</dbReference>
<dbReference type="Pfam" id="PF00455">
    <property type="entry name" value="DeoRC"/>
    <property type="match status" value="1"/>
</dbReference>
<dbReference type="SMART" id="SM00420">
    <property type="entry name" value="HTH_DEOR"/>
    <property type="match status" value="1"/>
</dbReference>
<sequence length="251" mass="28641">MLKTKRIQQIQEYVFEHESVSLDDLVSVFEVSKNTIRRDVQKLVDEGHIKKVYGGVAVNHVKLESFNERQTRNQFQKRLIAKTAAQYVEDGDVIFIDSGTTTLEMIEFLKDKSITIVTNSLDVIVKALPFDALKVISTGGYLERETQSFSSFNHANPVKNYNFDKVFMASTGISISNGVTNSSPVESEIKETVIKRSTKVFLLADHTKFDKYAMITYCQLHEVDYLITDKVDVSYQHYAKENEITFVLAEE</sequence>
<protein>
    <submittedName>
        <fullName evidence="4">DeoR/GlpR transcriptional regulator</fullName>
    </submittedName>
</protein>
<dbReference type="InterPro" id="IPR036390">
    <property type="entry name" value="WH_DNA-bd_sf"/>
</dbReference>
<dbReference type="Gene3D" id="3.40.50.1360">
    <property type="match status" value="1"/>
</dbReference>
<dbReference type="InterPro" id="IPR050313">
    <property type="entry name" value="Carb_Metab_HTH_regulators"/>
</dbReference>
<accession>A0A0L1LWT9</accession>
<dbReference type="PANTHER" id="PTHR30363">
    <property type="entry name" value="HTH-TYPE TRANSCRIPTIONAL REGULATOR SRLR-RELATED"/>
    <property type="match status" value="1"/>
</dbReference>
<evidence type="ECO:0000313" key="5">
    <source>
        <dbReference type="Proteomes" id="UP000253834"/>
    </source>
</evidence>
<dbReference type="SUPFAM" id="SSF100950">
    <property type="entry name" value="NagB/RpiA/CoA transferase-like"/>
    <property type="match status" value="1"/>
</dbReference>
<evidence type="ECO:0000313" key="4">
    <source>
        <dbReference type="EMBL" id="AXI30421.1"/>
    </source>
</evidence>
<dbReference type="Pfam" id="PF08220">
    <property type="entry name" value="HTH_DeoR"/>
    <property type="match status" value="1"/>
</dbReference>
<dbReference type="InterPro" id="IPR001034">
    <property type="entry name" value="DeoR_HTH"/>
</dbReference>
<accession>A0A1Q8TXU1</accession>
<dbReference type="PRINTS" id="PR00037">
    <property type="entry name" value="HTHLACR"/>
</dbReference>
<dbReference type="SUPFAM" id="SSF46785">
    <property type="entry name" value="Winged helix' DNA-binding domain"/>
    <property type="match status" value="1"/>
</dbReference>
<dbReference type="SMART" id="SM01134">
    <property type="entry name" value="DeoRC"/>
    <property type="match status" value="1"/>
</dbReference>
<dbReference type="GO" id="GO:0003677">
    <property type="term" value="F:DNA binding"/>
    <property type="evidence" value="ECO:0007669"/>
    <property type="project" value="UniProtKB-KW"/>
</dbReference>
<dbReference type="GO" id="GO:0003700">
    <property type="term" value="F:DNA-binding transcription factor activity"/>
    <property type="evidence" value="ECO:0007669"/>
    <property type="project" value="InterPro"/>
</dbReference>
<gene>
    <name evidence="4" type="ORF">CIB87_15800</name>
</gene>
<name>A0A0L1LWT9_PRIMG</name>
<dbReference type="InterPro" id="IPR036388">
    <property type="entry name" value="WH-like_DNA-bd_sf"/>
</dbReference>
<dbReference type="InterPro" id="IPR014036">
    <property type="entry name" value="DeoR-like_C"/>
</dbReference>
<organism evidence="4 5">
    <name type="scientific">Priestia megaterium</name>
    <name type="common">Bacillus megaterium</name>
    <dbReference type="NCBI Taxonomy" id="1404"/>
    <lineage>
        <taxon>Bacteria</taxon>
        <taxon>Bacillati</taxon>
        <taxon>Bacillota</taxon>
        <taxon>Bacilli</taxon>
        <taxon>Bacillales</taxon>
        <taxon>Bacillaceae</taxon>
        <taxon>Priestia</taxon>
    </lineage>
</organism>
<keyword evidence="2" id="KW-0238">DNA-binding</keyword>
<keyword evidence="1" id="KW-0805">Transcription regulation</keyword>
<dbReference type="InterPro" id="IPR037171">
    <property type="entry name" value="NagB/RpiA_transferase-like"/>
</dbReference>